<keyword evidence="5 6" id="KW-0472">Membrane</keyword>
<dbReference type="SUPFAM" id="SSF103473">
    <property type="entry name" value="MFS general substrate transporter"/>
    <property type="match status" value="1"/>
</dbReference>
<dbReference type="RefSeq" id="WP_261693596.1">
    <property type="nucleotide sequence ID" value="NZ_CP104694.1"/>
</dbReference>
<feature type="transmembrane region" description="Helical" evidence="6">
    <location>
        <begin position="50"/>
        <end position="68"/>
    </location>
</feature>
<dbReference type="Proteomes" id="UP001064632">
    <property type="component" value="Chromosome"/>
</dbReference>
<comment type="subcellular location">
    <subcellularLocation>
        <location evidence="1">Cell membrane</location>
        <topology evidence="1">Multi-pass membrane protein</topology>
    </subcellularLocation>
</comment>
<evidence type="ECO:0000313" key="9">
    <source>
        <dbReference type="Proteomes" id="UP001064632"/>
    </source>
</evidence>
<dbReference type="PANTHER" id="PTHR43124:SF3">
    <property type="entry name" value="CHLORAMPHENICOL EFFLUX PUMP RV0191"/>
    <property type="match status" value="1"/>
</dbReference>
<evidence type="ECO:0000259" key="7">
    <source>
        <dbReference type="PROSITE" id="PS50850"/>
    </source>
</evidence>
<feature type="domain" description="Major facilitator superfamily (MFS) profile" evidence="7">
    <location>
        <begin position="9"/>
        <end position="390"/>
    </location>
</feature>
<proteinExistence type="predicted"/>
<feature type="transmembrane region" description="Helical" evidence="6">
    <location>
        <begin position="364"/>
        <end position="382"/>
    </location>
</feature>
<reference evidence="8" key="1">
    <citation type="submission" date="2022-09" db="EMBL/GenBank/DDBJ databases">
        <title>Tahibacter sp. nov., isolated from a fresh water.</title>
        <authorList>
            <person name="Baek J.H."/>
            <person name="Lee J.K."/>
            <person name="Kim J.M."/>
            <person name="Jeon C.O."/>
        </authorList>
    </citation>
    <scope>NUCLEOTIDE SEQUENCE</scope>
    <source>
        <strain evidence="8">W38</strain>
    </source>
</reference>
<dbReference type="Pfam" id="PF07690">
    <property type="entry name" value="MFS_1"/>
    <property type="match status" value="2"/>
</dbReference>
<evidence type="ECO:0000256" key="5">
    <source>
        <dbReference type="ARBA" id="ARBA00023136"/>
    </source>
</evidence>
<dbReference type="Gene3D" id="1.20.1250.20">
    <property type="entry name" value="MFS general substrate transporter like domains"/>
    <property type="match status" value="1"/>
</dbReference>
<dbReference type="EMBL" id="CP104694">
    <property type="protein sequence ID" value="UXI66612.1"/>
    <property type="molecule type" value="Genomic_DNA"/>
</dbReference>
<evidence type="ECO:0000256" key="1">
    <source>
        <dbReference type="ARBA" id="ARBA00004651"/>
    </source>
</evidence>
<protein>
    <submittedName>
        <fullName evidence="8">MFS transporter</fullName>
    </submittedName>
</protein>
<feature type="transmembrane region" description="Helical" evidence="6">
    <location>
        <begin position="246"/>
        <end position="265"/>
    </location>
</feature>
<organism evidence="8 9">
    <name type="scientific">Tahibacter amnicola</name>
    <dbReference type="NCBI Taxonomy" id="2976241"/>
    <lineage>
        <taxon>Bacteria</taxon>
        <taxon>Pseudomonadati</taxon>
        <taxon>Pseudomonadota</taxon>
        <taxon>Gammaproteobacteria</taxon>
        <taxon>Lysobacterales</taxon>
        <taxon>Rhodanobacteraceae</taxon>
        <taxon>Tahibacter</taxon>
    </lineage>
</organism>
<evidence type="ECO:0000256" key="4">
    <source>
        <dbReference type="ARBA" id="ARBA00022989"/>
    </source>
</evidence>
<gene>
    <name evidence="8" type="ORF">N4264_17900</name>
</gene>
<keyword evidence="9" id="KW-1185">Reference proteome</keyword>
<keyword evidence="2" id="KW-1003">Cell membrane</keyword>
<feature type="transmembrane region" description="Helical" evidence="6">
    <location>
        <begin position="9"/>
        <end position="30"/>
    </location>
</feature>
<dbReference type="PANTHER" id="PTHR43124">
    <property type="entry name" value="PURINE EFFLUX PUMP PBUE"/>
    <property type="match status" value="1"/>
</dbReference>
<feature type="transmembrane region" description="Helical" evidence="6">
    <location>
        <begin position="209"/>
        <end position="234"/>
    </location>
</feature>
<dbReference type="InterPro" id="IPR020846">
    <property type="entry name" value="MFS_dom"/>
</dbReference>
<dbReference type="InterPro" id="IPR011701">
    <property type="entry name" value="MFS"/>
</dbReference>
<evidence type="ECO:0000256" key="2">
    <source>
        <dbReference type="ARBA" id="ARBA00022475"/>
    </source>
</evidence>
<evidence type="ECO:0000256" key="6">
    <source>
        <dbReference type="SAM" id="Phobius"/>
    </source>
</evidence>
<feature type="transmembrane region" description="Helical" evidence="6">
    <location>
        <begin position="133"/>
        <end position="153"/>
    </location>
</feature>
<keyword evidence="3 6" id="KW-0812">Transmembrane</keyword>
<sequence length="404" mass="41827">MTLPPLPRTILWIALLKFVYILDFLMLMPLGPDVAAALAFPPDQLGWASTAYMVGSILSGTLAVGFIDRLPRKPVMLWGMILFSLSTLAVIAAKDLPTLLALRLATGFFGGPVVAAALAAVVDLTPPAQRGTAMGRVMAGFSLAAIVGVPAMLELSRLAGWAAPFAVVAALGGVLVVAMALWFPHTCSAGEDSPDVSMGTLLRRGPVRLACLVQGLSHFASFLIVPVFATFFLLNLGVPRDRLGTLYLVGGIAAFLVMQAGGWLVDRIGPMRVVVGATGAVVVGASAFLGESVLPPLLLFVAFMAGNAARNVSLAAALSNVPSPHERGGFMALKGVVEDVSIAVAALVSSLVLATENQRLTGTFWLGLLAIGVSLAVPLWLARLAAPRSGGALSGDAETQTAER</sequence>
<dbReference type="PROSITE" id="PS50850">
    <property type="entry name" value="MFS"/>
    <property type="match status" value="1"/>
</dbReference>
<dbReference type="InterPro" id="IPR050189">
    <property type="entry name" value="MFS_Efflux_Transporters"/>
</dbReference>
<evidence type="ECO:0000313" key="8">
    <source>
        <dbReference type="EMBL" id="UXI66612.1"/>
    </source>
</evidence>
<keyword evidence="4 6" id="KW-1133">Transmembrane helix</keyword>
<evidence type="ECO:0000256" key="3">
    <source>
        <dbReference type="ARBA" id="ARBA00022692"/>
    </source>
</evidence>
<name>A0ABY6BFG6_9GAMM</name>
<feature type="transmembrane region" description="Helical" evidence="6">
    <location>
        <begin position="159"/>
        <end position="183"/>
    </location>
</feature>
<feature type="transmembrane region" description="Helical" evidence="6">
    <location>
        <begin position="75"/>
        <end position="93"/>
    </location>
</feature>
<accession>A0ABY6BFG6</accession>
<dbReference type="InterPro" id="IPR036259">
    <property type="entry name" value="MFS_trans_sf"/>
</dbReference>
<feature type="transmembrane region" description="Helical" evidence="6">
    <location>
        <begin position="99"/>
        <end position="121"/>
    </location>
</feature>